<evidence type="ECO:0000313" key="2">
    <source>
        <dbReference type="EMBL" id="OIN55558.1"/>
    </source>
</evidence>
<dbReference type="AlphaFoldDB" id="A0A1S2VCA0"/>
<feature type="chain" id="PRO_5010369974" evidence="1">
    <location>
        <begin position="22"/>
        <end position="238"/>
    </location>
</feature>
<organism evidence="2 3">
    <name type="scientific">Arsenicibacter rosenii</name>
    <dbReference type="NCBI Taxonomy" id="1750698"/>
    <lineage>
        <taxon>Bacteria</taxon>
        <taxon>Pseudomonadati</taxon>
        <taxon>Bacteroidota</taxon>
        <taxon>Cytophagia</taxon>
        <taxon>Cytophagales</taxon>
        <taxon>Spirosomataceae</taxon>
        <taxon>Arsenicibacter</taxon>
    </lineage>
</organism>
<dbReference type="RefSeq" id="WP_071506813.1">
    <property type="nucleotide sequence ID" value="NZ_MORL01000067.1"/>
</dbReference>
<dbReference type="Gene3D" id="2.50.20.10">
    <property type="entry name" value="Lipoprotein localisation LolA/LolB/LppX"/>
    <property type="match status" value="1"/>
</dbReference>
<feature type="signal peptide" evidence="1">
    <location>
        <begin position="1"/>
        <end position="21"/>
    </location>
</feature>
<gene>
    <name evidence="2" type="ORF">BLX24_29505</name>
</gene>
<dbReference type="OrthoDB" id="128937at2"/>
<keyword evidence="1" id="KW-0732">Signal</keyword>
<name>A0A1S2VCA0_9BACT</name>
<keyword evidence="2" id="KW-0449">Lipoprotein</keyword>
<accession>A0A1S2VCA0</accession>
<sequence length="238" mass="25456">MKTNQILVAGLSLFLSVSAFAQTTVDEVVSKHIAALGGADKIKNVKSLTMEQSLAVPNMEFPTKSVIVVGKSLRTESTIMGNKLVSVVDGTTGWTIKPAMMGGTGEPQDMTDAELKQSSSQLDPFGSLVNYKEKGNTVEYVGKEKVGKKEAHHLKVTTKGGQVSDQYLDGDTYLVNKIVATVNGQTAEISLGDYKEVEGIKLSHLMEIPSPQGTVSIITNKVTVNAPVDETIFKKPGK</sequence>
<reference evidence="2 3" key="1">
    <citation type="submission" date="2016-10" db="EMBL/GenBank/DDBJ databases">
        <title>Arsenicibacter rosenii gen. nov., sp. nov., an efficient arsenic-methylating bacterium isolated from an arsenic-contaminated paddy soil.</title>
        <authorList>
            <person name="Huang K."/>
        </authorList>
    </citation>
    <scope>NUCLEOTIDE SEQUENCE [LARGE SCALE GENOMIC DNA]</scope>
    <source>
        <strain evidence="2 3">SM-1</strain>
    </source>
</reference>
<protein>
    <submittedName>
        <fullName evidence="2">Outer membrane lipoprotein-sorting protein</fullName>
    </submittedName>
</protein>
<keyword evidence="3" id="KW-1185">Reference proteome</keyword>
<comment type="caution">
    <text evidence="2">The sequence shown here is derived from an EMBL/GenBank/DDBJ whole genome shotgun (WGS) entry which is preliminary data.</text>
</comment>
<evidence type="ECO:0000313" key="3">
    <source>
        <dbReference type="Proteomes" id="UP000181790"/>
    </source>
</evidence>
<dbReference type="Proteomes" id="UP000181790">
    <property type="component" value="Unassembled WGS sequence"/>
</dbReference>
<dbReference type="EMBL" id="MORL01000067">
    <property type="protein sequence ID" value="OIN55558.1"/>
    <property type="molecule type" value="Genomic_DNA"/>
</dbReference>
<proteinExistence type="predicted"/>
<evidence type="ECO:0000256" key="1">
    <source>
        <dbReference type="SAM" id="SignalP"/>
    </source>
</evidence>